<dbReference type="Pfam" id="PF05347">
    <property type="entry name" value="Complex1_LYR"/>
    <property type="match status" value="1"/>
</dbReference>
<comment type="subunit">
    <text evidence="3">Mammalian complex I is composed of 45 different subunits.</text>
</comment>
<dbReference type="InterPro" id="IPR016488">
    <property type="entry name" value="NADH_Ub_cplx-1_asu_su-6"/>
</dbReference>
<dbReference type="GO" id="GO:0005743">
    <property type="term" value="C:mitochondrial inner membrane"/>
    <property type="evidence" value="ECO:0007669"/>
    <property type="project" value="UniProtKB-SubCell"/>
</dbReference>
<keyword evidence="16" id="KW-1185">Reference proteome</keyword>
<dbReference type="PIRSF" id="PIRSF006643">
    <property type="entry name" value="NDUA6"/>
    <property type="match status" value="1"/>
</dbReference>
<sequence length="128" mass="15208">MAAPGAGVRLGGEFMRKVKPIFSSNEAEARQRVISLYKAWYRQIPYIVHEFDIPKSVRQCREKLKEEFVKNKDLKDVRIIDAKVIKGQMDLVETKKMWRQKHHVMNYFQDTRNKQPTDFLSKFYAGRE</sequence>
<keyword evidence="10" id="KW-0472">Membrane</keyword>
<keyword evidence="8" id="KW-0249">Electron transport</keyword>
<evidence type="ECO:0000256" key="4">
    <source>
        <dbReference type="ARBA" id="ARBA00016386"/>
    </source>
</evidence>
<organism evidence="15">
    <name type="scientific">Darwinula stevensoni</name>
    <dbReference type="NCBI Taxonomy" id="69355"/>
    <lineage>
        <taxon>Eukaryota</taxon>
        <taxon>Metazoa</taxon>
        <taxon>Ecdysozoa</taxon>
        <taxon>Arthropoda</taxon>
        <taxon>Crustacea</taxon>
        <taxon>Oligostraca</taxon>
        <taxon>Ostracoda</taxon>
        <taxon>Podocopa</taxon>
        <taxon>Podocopida</taxon>
        <taxon>Darwinulocopina</taxon>
        <taxon>Darwinuloidea</taxon>
        <taxon>Darwinulidae</taxon>
        <taxon>Darwinula</taxon>
    </lineage>
</organism>
<feature type="domain" description="Complex 1 LYR protein" evidence="14">
    <location>
        <begin position="39"/>
        <end position="91"/>
    </location>
</feature>
<gene>
    <name evidence="15" type="ORF">DSTB1V02_LOCUS11533</name>
</gene>
<dbReference type="InterPro" id="IPR045299">
    <property type="entry name" value="Complex1_LYR_NDUFA6_LYRM6"/>
</dbReference>
<reference evidence="15" key="1">
    <citation type="submission" date="2020-11" db="EMBL/GenBank/DDBJ databases">
        <authorList>
            <person name="Tran Van P."/>
        </authorList>
    </citation>
    <scope>NUCLEOTIDE SEQUENCE</scope>
</reference>
<evidence type="ECO:0000256" key="6">
    <source>
        <dbReference type="ARBA" id="ARBA00022660"/>
    </source>
</evidence>
<evidence type="ECO:0000256" key="5">
    <source>
        <dbReference type="ARBA" id="ARBA00022448"/>
    </source>
</evidence>
<evidence type="ECO:0000256" key="13">
    <source>
        <dbReference type="ARBA" id="ARBA00046116"/>
    </source>
</evidence>
<evidence type="ECO:0000256" key="11">
    <source>
        <dbReference type="ARBA" id="ARBA00030213"/>
    </source>
</evidence>
<keyword evidence="6" id="KW-0679">Respiratory chain</keyword>
<proteinExistence type="inferred from homology"/>
<evidence type="ECO:0000256" key="1">
    <source>
        <dbReference type="ARBA" id="ARBA00004443"/>
    </source>
</evidence>
<evidence type="ECO:0000256" key="8">
    <source>
        <dbReference type="ARBA" id="ARBA00022982"/>
    </source>
</evidence>
<dbReference type="OrthoDB" id="14535at2759"/>
<keyword evidence="7" id="KW-0999">Mitochondrion inner membrane</keyword>
<dbReference type="InterPro" id="IPR008011">
    <property type="entry name" value="Complex1_LYR_dom"/>
</dbReference>
<dbReference type="EMBL" id="LR903333">
    <property type="protein sequence ID" value="CAD7251771.1"/>
    <property type="molecule type" value="Genomic_DNA"/>
</dbReference>
<protein>
    <recommendedName>
        <fullName evidence="4">NADH dehydrogenase [ubiquinone] 1 alpha subcomplex subunit 6</fullName>
    </recommendedName>
    <alternativeName>
        <fullName evidence="11">Complex I-B14</fullName>
    </alternativeName>
    <alternativeName>
        <fullName evidence="12">NADH-ubiquinone oxidoreductase B14 subunit</fullName>
    </alternativeName>
</protein>
<dbReference type="PANTHER" id="PTHR12964">
    <property type="entry name" value="NADH-UBIQUINONE OXIDOREDUCTASE B14 SUBUNIT"/>
    <property type="match status" value="1"/>
</dbReference>
<dbReference type="GO" id="GO:0045271">
    <property type="term" value="C:respiratory chain complex I"/>
    <property type="evidence" value="ECO:0007669"/>
    <property type="project" value="InterPro"/>
</dbReference>
<evidence type="ECO:0000259" key="14">
    <source>
        <dbReference type="Pfam" id="PF05347"/>
    </source>
</evidence>
<evidence type="ECO:0000256" key="9">
    <source>
        <dbReference type="ARBA" id="ARBA00023128"/>
    </source>
</evidence>
<accession>A0A7R9ACP6</accession>
<comment type="function">
    <text evidence="13">Accessory subunit of the mitochondrial membrane respiratory chain NADH dehydrogenase (Complex I), that is believed to be not involved in catalysis. Required for proper complex I assembly. Complex I functions in the transfer of electrons from NADH to the respiratory chain. The immediate electron acceptor for the enzyme is believed to be ubiquinone.</text>
</comment>
<dbReference type="PANTHER" id="PTHR12964:SF0">
    <property type="entry name" value="NADH DEHYDROGENASE [UBIQUINONE] 1 ALPHA SUBCOMPLEX SUBUNIT 6"/>
    <property type="match status" value="1"/>
</dbReference>
<dbReference type="GO" id="GO:0006979">
    <property type="term" value="P:response to oxidative stress"/>
    <property type="evidence" value="ECO:0007669"/>
    <property type="project" value="TreeGrafter"/>
</dbReference>
<comment type="similarity">
    <text evidence="2">Belongs to the complex I LYR family.</text>
</comment>
<comment type="subcellular location">
    <subcellularLocation>
        <location evidence="1">Mitochondrion inner membrane</location>
        <topology evidence="1">Peripheral membrane protein</topology>
        <orientation evidence="1">Matrix side</orientation>
    </subcellularLocation>
</comment>
<dbReference type="CDD" id="cd20266">
    <property type="entry name" value="Complex1_LYR_NDUFA6_LYRM6"/>
    <property type="match status" value="1"/>
</dbReference>
<evidence type="ECO:0000256" key="3">
    <source>
        <dbReference type="ARBA" id="ARBA00011790"/>
    </source>
</evidence>
<dbReference type="Proteomes" id="UP000677054">
    <property type="component" value="Unassembled WGS sequence"/>
</dbReference>
<dbReference type="EMBL" id="CAJPEV010003816">
    <property type="protein sequence ID" value="CAG0900592.1"/>
    <property type="molecule type" value="Genomic_DNA"/>
</dbReference>
<evidence type="ECO:0000256" key="12">
    <source>
        <dbReference type="ARBA" id="ARBA00032352"/>
    </source>
</evidence>
<evidence type="ECO:0000256" key="7">
    <source>
        <dbReference type="ARBA" id="ARBA00022792"/>
    </source>
</evidence>
<evidence type="ECO:0000313" key="15">
    <source>
        <dbReference type="EMBL" id="CAD7251771.1"/>
    </source>
</evidence>
<evidence type="ECO:0000256" key="10">
    <source>
        <dbReference type="ARBA" id="ARBA00023136"/>
    </source>
</evidence>
<name>A0A7R9ACP6_9CRUS</name>
<keyword evidence="9" id="KW-0496">Mitochondrion</keyword>
<dbReference type="AlphaFoldDB" id="A0A7R9ACP6"/>
<evidence type="ECO:0000256" key="2">
    <source>
        <dbReference type="ARBA" id="ARBA00009508"/>
    </source>
</evidence>
<evidence type="ECO:0000313" key="16">
    <source>
        <dbReference type="Proteomes" id="UP000677054"/>
    </source>
</evidence>
<keyword evidence="5" id="KW-0813">Transport</keyword>